<keyword evidence="2" id="KW-0560">Oxidoreductase</keyword>
<dbReference type="AlphaFoldDB" id="A0A194XKL8"/>
<proteinExistence type="inferred from homology"/>
<feature type="domain" description="3-hydroxyacyl-CoA dehydrogenase C-terminal" evidence="3">
    <location>
        <begin position="188"/>
        <end position="249"/>
    </location>
</feature>
<dbReference type="PANTHER" id="PTHR48075">
    <property type="entry name" value="3-HYDROXYACYL-COA DEHYDROGENASE FAMILY PROTEIN"/>
    <property type="match status" value="1"/>
</dbReference>
<evidence type="ECO:0000313" key="5">
    <source>
        <dbReference type="EMBL" id="KUJ20703.1"/>
    </source>
</evidence>
<evidence type="ECO:0000259" key="3">
    <source>
        <dbReference type="Pfam" id="PF00725"/>
    </source>
</evidence>
<dbReference type="GO" id="GO:0006631">
    <property type="term" value="P:fatty acid metabolic process"/>
    <property type="evidence" value="ECO:0007669"/>
    <property type="project" value="InterPro"/>
</dbReference>
<feature type="domain" description="3-hydroxyacyl-CoA dehydrogenase NAD binding" evidence="4">
    <location>
        <begin position="7"/>
        <end position="182"/>
    </location>
</feature>
<keyword evidence="6" id="KW-1185">Reference proteome</keyword>
<dbReference type="InterPro" id="IPR013328">
    <property type="entry name" value="6PGD_dom2"/>
</dbReference>
<dbReference type="EMBL" id="KQ947409">
    <property type="protein sequence ID" value="KUJ20703.1"/>
    <property type="molecule type" value="Genomic_DNA"/>
</dbReference>
<dbReference type="GO" id="GO:0070403">
    <property type="term" value="F:NAD+ binding"/>
    <property type="evidence" value="ECO:0007669"/>
    <property type="project" value="InterPro"/>
</dbReference>
<dbReference type="GO" id="GO:0050104">
    <property type="term" value="F:L-gulonate 3-dehydrogenase activity"/>
    <property type="evidence" value="ECO:0007669"/>
    <property type="project" value="TreeGrafter"/>
</dbReference>
<dbReference type="Pfam" id="PF02737">
    <property type="entry name" value="3HCDH_N"/>
    <property type="match status" value="1"/>
</dbReference>
<dbReference type="Proteomes" id="UP000070700">
    <property type="component" value="Unassembled WGS sequence"/>
</dbReference>
<dbReference type="GeneID" id="28829231"/>
<dbReference type="SUPFAM" id="SSF48179">
    <property type="entry name" value="6-phosphogluconate dehydrogenase C-terminal domain-like"/>
    <property type="match status" value="1"/>
</dbReference>
<dbReference type="RefSeq" id="XP_018075058.1">
    <property type="nucleotide sequence ID" value="XM_018219505.1"/>
</dbReference>
<comment type="similarity">
    <text evidence="1">Belongs to the 3-hydroxyacyl-CoA dehydrogenase family.</text>
</comment>
<gene>
    <name evidence="5" type="ORF">LY89DRAFT_730720</name>
</gene>
<dbReference type="Gene3D" id="1.10.1040.10">
    <property type="entry name" value="N-(1-d-carboxylethyl)-l-norvaline Dehydrogenase, domain 2"/>
    <property type="match status" value="1"/>
</dbReference>
<dbReference type="Pfam" id="PF00725">
    <property type="entry name" value="3HCDH"/>
    <property type="match status" value="1"/>
</dbReference>
<dbReference type="Gene3D" id="3.40.50.720">
    <property type="entry name" value="NAD(P)-binding Rossmann-like Domain"/>
    <property type="match status" value="1"/>
</dbReference>
<dbReference type="STRING" id="149040.A0A194XKL8"/>
<evidence type="ECO:0000256" key="2">
    <source>
        <dbReference type="ARBA" id="ARBA00023002"/>
    </source>
</evidence>
<dbReference type="SUPFAM" id="SSF51735">
    <property type="entry name" value="NAD(P)-binding Rossmann-fold domains"/>
    <property type="match status" value="1"/>
</dbReference>
<reference evidence="5 6" key="1">
    <citation type="submission" date="2015-10" db="EMBL/GenBank/DDBJ databases">
        <title>Full genome of DAOMC 229536 Phialocephala scopiformis, a fungal endophyte of spruce producing the potent anti-insectan compound rugulosin.</title>
        <authorList>
            <consortium name="DOE Joint Genome Institute"/>
            <person name="Walker A.K."/>
            <person name="Frasz S.L."/>
            <person name="Seifert K.A."/>
            <person name="Miller J.D."/>
            <person name="Mondo S.J."/>
            <person name="Labutti K."/>
            <person name="Lipzen A."/>
            <person name="Dockter R."/>
            <person name="Kennedy M."/>
            <person name="Grigoriev I.V."/>
            <person name="Spatafora J.W."/>
        </authorList>
    </citation>
    <scope>NUCLEOTIDE SEQUENCE [LARGE SCALE GENOMIC DNA]</scope>
    <source>
        <strain evidence="5 6">CBS 120377</strain>
    </source>
</reference>
<sequence>MAATIKTVGVVGTGVIGSSWVGLFLAKGLHVLVSDPGDGAEKELSNHLENIWPLLERIGLSPGASLSNYTFVGSSLAGHFEKLDFVQENVPERLNIKSQVIAEIDQGTRENVVIASSSSGIPSSQFIKDCKKNPSRILIGHPFNPPHIMPLVEVVPHPGTNEDSVQIALEFSRDMGKKPIVERHETPGFVVNRLQAAINNEMFSLVQRGVVTAKEIDICMMNSLGPSWSFIGPFMKDVLGGGPAGFEHLMKHVGLGMQGWLKDMTANSYEYTDENPKILDRSVQDMLGGVDLEKMESERNDLMIDLFKAKASASSLI</sequence>
<name>A0A194XKL8_MOLSC</name>
<evidence type="ECO:0000256" key="1">
    <source>
        <dbReference type="ARBA" id="ARBA00009463"/>
    </source>
</evidence>
<organism evidence="5 6">
    <name type="scientific">Mollisia scopiformis</name>
    <name type="common">Conifer needle endophyte fungus</name>
    <name type="synonym">Phialocephala scopiformis</name>
    <dbReference type="NCBI Taxonomy" id="149040"/>
    <lineage>
        <taxon>Eukaryota</taxon>
        <taxon>Fungi</taxon>
        <taxon>Dikarya</taxon>
        <taxon>Ascomycota</taxon>
        <taxon>Pezizomycotina</taxon>
        <taxon>Leotiomycetes</taxon>
        <taxon>Helotiales</taxon>
        <taxon>Mollisiaceae</taxon>
        <taxon>Mollisia</taxon>
    </lineage>
</organism>
<protein>
    <submittedName>
        <fullName evidence="5">Uncharacterized protein</fullName>
    </submittedName>
</protein>
<accession>A0A194XKL8</accession>
<dbReference type="OrthoDB" id="2021159at2759"/>
<dbReference type="InParanoid" id="A0A194XKL8"/>
<dbReference type="InterPro" id="IPR008927">
    <property type="entry name" value="6-PGluconate_DH-like_C_sf"/>
</dbReference>
<dbReference type="InterPro" id="IPR036291">
    <property type="entry name" value="NAD(P)-bd_dom_sf"/>
</dbReference>
<evidence type="ECO:0000313" key="6">
    <source>
        <dbReference type="Proteomes" id="UP000070700"/>
    </source>
</evidence>
<evidence type="ECO:0000259" key="4">
    <source>
        <dbReference type="Pfam" id="PF02737"/>
    </source>
</evidence>
<dbReference type="InterPro" id="IPR006176">
    <property type="entry name" value="3-OHacyl-CoA_DH_NAD-bd"/>
</dbReference>
<dbReference type="PANTHER" id="PTHR48075:SF1">
    <property type="entry name" value="LAMBDA-CRYSTALLIN HOMOLOG"/>
    <property type="match status" value="1"/>
</dbReference>
<dbReference type="KEGG" id="psco:LY89DRAFT_730720"/>
<dbReference type="InterPro" id="IPR006108">
    <property type="entry name" value="3HC_DH_C"/>
</dbReference>